<dbReference type="EMBL" id="QSIS01000004">
    <property type="protein sequence ID" value="RHD09847.1"/>
    <property type="molecule type" value="Genomic_DNA"/>
</dbReference>
<dbReference type="Gene3D" id="3.40.50.150">
    <property type="entry name" value="Vaccinia Virus protein VP39"/>
    <property type="match status" value="1"/>
</dbReference>
<dbReference type="AlphaFoldDB" id="A0A414DGN4"/>
<evidence type="ECO:0000313" key="2">
    <source>
        <dbReference type="EMBL" id="RHD09847.1"/>
    </source>
</evidence>
<dbReference type="Pfam" id="PF05050">
    <property type="entry name" value="Methyltransf_21"/>
    <property type="match status" value="1"/>
</dbReference>
<keyword evidence="2" id="KW-0808">Transferase</keyword>
<organism evidence="2 3">
    <name type="scientific">Lachnospira eligens</name>
    <dbReference type="NCBI Taxonomy" id="39485"/>
    <lineage>
        <taxon>Bacteria</taxon>
        <taxon>Bacillati</taxon>
        <taxon>Bacillota</taxon>
        <taxon>Clostridia</taxon>
        <taxon>Lachnospirales</taxon>
        <taxon>Lachnospiraceae</taxon>
        <taxon>Lachnospira</taxon>
    </lineage>
</organism>
<dbReference type="GO" id="GO:0032259">
    <property type="term" value="P:methylation"/>
    <property type="evidence" value="ECO:0007669"/>
    <property type="project" value="UniProtKB-KW"/>
</dbReference>
<dbReference type="Proteomes" id="UP000284794">
    <property type="component" value="Unassembled WGS sequence"/>
</dbReference>
<evidence type="ECO:0000259" key="1">
    <source>
        <dbReference type="Pfam" id="PF05050"/>
    </source>
</evidence>
<keyword evidence="2" id="KW-0489">Methyltransferase</keyword>
<name>A0A414DGN4_9FIRM</name>
<dbReference type="SUPFAM" id="SSF53335">
    <property type="entry name" value="S-adenosyl-L-methionine-dependent methyltransferases"/>
    <property type="match status" value="1"/>
</dbReference>
<protein>
    <submittedName>
        <fullName evidence="2">FkbM family methyltransferase</fullName>
    </submittedName>
</protein>
<feature type="domain" description="Methyltransferase FkbM" evidence="1">
    <location>
        <begin position="174"/>
        <end position="313"/>
    </location>
</feature>
<dbReference type="InterPro" id="IPR029063">
    <property type="entry name" value="SAM-dependent_MTases_sf"/>
</dbReference>
<gene>
    <name evidence="2" type="ORF">DW811_04865</name>
</gene>
<dbReference type="GO" id="GO:0008168">
    <property type="term" value="F:methyltransferase activity"/>
    <property type="evidence" value="ECO:0007669"/>
    <property type="project" value="UniProtKB-KW"/>
</dbReference>
<proteinExistence type="predicted"/>
<dbReference type="Gene3D" id="3.40.50.720">
    <property type="entry name" value="NAD(P)-binding Rossmann-like Domain"/>
    <property type="match status" value="1"/>
</dbReference>
<dbReference type="RefSeq" id="WP_118148393.1">
    <property type="nucleotide sequence ID" value="NZ_QSIS01000004.1"/>
</dbReference>
<sequence>MKSFLNETNDTIALKNVYDHIQDEESRNIYMARSMYSLSDNKNYMKDIVRKCDMSREIYNSIVGKNKLVLFGAGTWGEAITYYLDDIHWDYVIDNKIQGNVVNGYKINKLDEIKQPNEYYYIVACMFKWREIENQLIDRGIPSNNILILGKLVEEKQYFDLSYLKLGGDEVFIDVGGYNGDTTQRFLEKTGNKYDSIYILEPNKFLAAECREKNSKYKNCYIIEKGAWNKCTKLRFNMAEAGSTISDSANEIIETISIDELLGGKRASYIKMDIEGAELQALLGAEQTIRKYKPKLAISVYHNRYDIWDIPKLVLSYNNAYKLYFRTYSYTGNDTIMYAL</sequence>
<dbReference type="NCBIfam" id="TIGR01444">
    <property type="entry name" value="fkbM_fam"/>
    <property type="match status" value="1"/>
</dbReference>
<comment type="caution">
    <text evidence="2">The sequence shown here is derived from an EMBL/GenBank/DDBJ whole genome shotgun (WGS) entry which is preliminary data.</text>
</comment>
<reference evidence="2 3" key="1">
    <citation type="submission" date="2018-08" db="EMBL/GenBank/DDBJ databases">
        <title>A genome reference for cultivated species of the human gut microbiota.</title>
        <authorList>
            <person name="Zou Y."/>
            <person name="Xue W."/>
            <person name="Luo G."/>
        </authorList>
    </citation>
    <scope>NUCLEOTIDE SEQUENCE [LARGE SCALE GENOMIC DNA]</scope>
    <source>
        <strain evidence="2 3">AM32-2AC</strain>
    </source>
</reference>
<evidence type="ECO:0000313" key="3">
    <source>
        <dbReference type="Proteomes" id="UP000284794"/>
    </source>
</evidence>
<dbReference type="InterPro" id="IPR006342">
    <property type="entry name" value="FkbM_mtfrase"/>
</dbReference>
<accession>A0A414DGN4</accession>